<dbReference type="SUPFAM" id="SSF54534">
    <property type="entry name" value="FKBP-like"/>
    <property type="match status" value="2"/>
</dbReference>
<dbReference type="Gene3D" id="3.10.50.40">
    <property type="match status" value="2"/>
</dbReference>
<keyword evidence="2 7" id="KW-0732">Signal</keyword>
<accession>A0ABX7BV13</accession>
<evidence type="ECO:0000256" key="1">
    <source>
        <dbReference type="ARBA" id="ARBA00018370"/>
    </source>
</evidence>
<evidence type="ECO:0000256" key="2">
    <source>
        <dbReference type="ARBA" id="ARBA00022729"/>
    </source>
</evidence>
<dbReference type="PANTHER" id="PTHR47637:SF1">
    <property type="entry name" value="CHAPERONE SURA"/>
    <property type="match status" value="1"/>
</dbReference>
<keyword evidence="5 9" id="KW-0413">Isomerase</keyword>
<feature type="domain" description="PpiC" evidence="8">
    <location>
        <begin position="214"/>
        <end position="312"/>
    </location>
</feature>
<sequence length="458" mass="49235">MHLMRFTTGVALSALIATSAAGQTAPQNPPTQERPQTAPAGQAAGRVDPAAATAPRAPRMITQSEFKLADGIIATVNDQIITGFDLRQRMLILILMSNIQPTEENIGAIQQEALNALIDERLQAEELRRYEDLVVSDEEVDAEIANMAEGAGLTGEQYMAVLEQSGIRAAPFREQIRIGIGWRQLVGGRFSARARVGRAQVEQRMRQDAEAAAKPAYQIGEIYIDAARVGGMQQAVNGARQLIQQMIQGAPFQAVASQFSSAPSAIRGGDAGWVVQGTVQPALQQAFDNLDVGELSNPIVVDGGVYIIYMRDKRDGSAATQVSLKQVMVELPENATPEQVSAASSRLTSLQPQLTCDNMLQRATSEQGLLGSDLGESDVRNLAPQFQQVASTGAVGSVSGPVRTPLGLHLVGVCGRRLGGPQAPTYEQVERRMQTEGLSLLGRRYIRDLRADALIEMK</sequence>
<feature type="domain" description="PpiC" evidence="8">
    <location>
        <begin position="319"/>
        <end position="415"/>
    </location>
</feature>
<evidence type="ECO:0000313" key="10">
    <source>
        <dbReference type="Proteomes" id="UP000595448"/>
    </source>
</evidence>
<name>A0ABX7BV13_9CAUL</name>
<dbReference type="InterPro" id="IPR000297">
    <property type="entry name" value="PPIase_PpiC"/>
</dbReference>
<dbReference type="Gene3D" id="1.10.4030.10">
    <property type="entry name" value="Porin chaperone SurA, peptide-binding domain"/>
    <property type="match status" value="1"/>
</dbReference>
<feature type="compositionally biased region" description="Low complexity" evidence="6">
    <location>
        <begin position="49"/>
        <end position="58"/>
    </location>
</feature>
<evidence type="ECO:0000256" key="7">
    <source>
        <dbReference type="SAM" id="SignalP"/>
    </source>
</evidence>
<keyword evidence="10" id="KW-1185">Reference proteome</keyword>
<evidence type="ECO:0000256" key="4">
    <source>
        <dbReference type="ARBA" id="ARBA00031484"/>
    </source>
</evidence>
<protein>
    <recommendedName>
        <fullName evidence="1">Parvulin-like PPIase</fullName>
    </recommendedName>
    <alternativeName>
        <fullName evidence="3">Peptidyl-prolyl cis-trans isomerase plp</fullName>
    </alternativeName>
    <alternativeName>
        <fullName evidence="4">Rotamase plp</fullName>
    </alternativeName>
</protein>
<dbReference type="PROSITE" id="PS50198">
    <property type="entry name" value="PPIC_PPIASE_2"/>
    <property type="match status" value="2"/>
</dbReference>
<dbReference type="InterPro" id="IPR050280">
    <property type="entry name" value="OMP_Chaperone_SurA"/>
</dbReference>
<dbReference type="SUPFAM" id="SSF109998">
    <property type="entry name" value="Triger factor/SurA peptide-binding domain-like"/>
    <property type="match status" value="1"/>
</dbReference>
<feature type="signal peptide" evidence="7">
    <location>
        <begin position="1"/>
        <end position="22"/>
    </location>
</feature>
<feature type="compositionally biased region" description="Polar residues" evidence="6">
    <location>
        <begin position="21"/>
        <end position="35"/>
    </location>
</feature>
<feature type="region of interest" description="Disordered" evidence="6">
    <location>
        <begin position="21"/>
        <end position="58"/>
    </location>
</feature>
<evidence type="ECO:0000256" key="5">
    <source>
        <dbReference type="PROSITE-ProRule" id="PRU00278"/>
    </source>
</evidence>
<evidence type="ECO:0000259" key="8">
    <source>
        <dbReference type="PROSITE" id="PS50198"/>
    </source>
</evidence>
<proteinExistence type="predicted"/>
<dbReference type="Pfam" id="PF13624">
    <property type="entry name" value="SurA_N_3"/>
    <property type="match status" value="1"/>
</dbReference>
<evidence type="ECO:0000256" key="3">
    <source>
        <dbReference type="ARBA" id="ARBA00030642"/>
    </source>
</evidence>
<dbReference type="PANTHER" id="PTHR47637">
    <property type="entry name" value="CHAPERONE SURA"/>
    <property type="match status" value="1"/>
</dbReference>
<gene>
    <name evidence="9" type="ORF">JIP62_04230</name>
</gene>
<dbReference type="GO" id="GO:0016853">
    <property type="term" value="F:isomerase activity"/>
    <property type="evidence" value="ECO:0007669"/>
    <property type="project" value="UniProtKB-KW"/>
</dbReference>
<keyword evidence="5" id="KW-0697">Rotamase</keyword>
<dbReference type="InterPro" id="IPR027304">
    <property type="entry name" value="Trigger_fact/SurA_dom_sf"/>
</dbReference>
<evidence type="ECO:0000313" key="9">
    <source>
        <dbReference type="EMBL" id="QQQ19320.1"/>
    </source>
</evidence>
<dbReference type="Proteomes" id="UP000595448">
    <property type="component" value="Chromosome"/>
</dbReference>
<dbReference type="EMBL" id="CP067977">
    <property type="protein sequence ID" value="QQQ19320.1"/>
    <property type="molecule type" value="Genomic_DNA"/>
</dbReference>
<organism evidence="9 10">
    <name type="scientific">Brevundimonas vitisensis</name>
    <dbReference type="NCBI Taxonomy" id="2800818"/>
    <lineage>
        <taxon>Bacteria</taxon>
        <taxon>Pseudomonadati</taxon>
        <taxon>Pseudomonadota</taxon>
        <taxon>Alphaproteobacteria</taxon>
        <taxon>Caulobacterales</taxon>
        <taxon>Caulobacteraceae</taxon>
        <taxon>Brevundimonas</taxon>
    </lineage>
</organism>
<feature type="chain" id="PRO_5045462526" description="Parvulin-like PPIase" evidence="7">
    <location>
        <begin position="23"/>
        <end position="458"/>
    </location>
</feature>
<evidence type="ECO:0000256" key="6">
    <source>
        <dbReference type="SAM" id="MobiDB-lite"/>
    </source>
</evidence>
<dbReference type="Pfam" id="PF00639">
    <property type="entry name" value="Rotamase"/>
    <property type="match status" value="2"/>
</dbReference>
<dbReference type="InterPro" id="IPR046357">
    <property type="entry name" value="PPIase_dom_sf"/>
</dbReference>
<reference evidence="9 10" key="1">
    <citation type="submission" date="2021-01" db="EMBL/GenBank/DDBJ databases">
        <title>Brevundimonas vitis sp. nov., an bacterium isolated from grape (Vitis vinifera).</title>
        <authorList>
            <person name="Jiang L."/>
            <person name="Lee J."/>
        </authorList>
    </citation>
    <scope>NUCLEOTIDE SEQUENCE [LARGE SCALE GENOMIC DNA]</scope>
    <source>
        <strain evidence="9 10">GRTSA-9</strain>
    </source>
</reference>